<feature type="compositionally biased region" description="Polar residues" evidence="1">
    <location>
        <begin position="505"/>
        <end position="524"/>
    </location>
</feature>
<dbReference type="OrthoDB" id="2922289at2759"/>
<evidence type="ECO:0000313" key="3">
    <source>
        <dbReference type="Proteomes" id="UP000807025"/>
    </source>
</evidence>
<name>A0A9P6D9E8_PLEER</name>
<reference evidence="2" key="1">
    <citation type="submission" date="2020-11" db="EMBL/GenBank/DDBJ databases">
        <authorList>
            <consortium name="DOE Joint Genome Institute"/>
            <person name="Ahrendt S."/>
            <person name="Riley R."/>
            <person name="Andreopoulos W."/>
            <person name="Labutti K."/>
            <person name="Pangilinan J."/>
            <person name="Ruiz-Duenas F.J."/>
            <person name="Barrasa J.M."/>
            <person name="Sanchez-Garcia M."/>
            <person name="Camarero S."/>
            <person name="Miyauchi S."/>
            <person name="Serrano A."/>
            <person name="Linde D."/>
            <person name="Babiker R."/>
            <person name="Drula E."/>
            <person name="Ayuso-Fernandez I."/>
            <person name="Pacheco R."/>
            <person name="Padilla G."/>
            <person name="Ferreira P."/>
            <person name="Barriuso J."/>
            <person name="Kellner H."/>
            <person name="Castanera R."/>
            <person name="Alfaro M."/>
            <person name="Ramirez L."/>
            <person name="Pisabarro A.G."/>
            <person name="Kuo A."/>
            <person name="Tritt A."/>
            <person name="Lipzen A."/>
            <person name="He G."/>
            <person name="Yan M."/>
            <person name="Ng V."/>
            <person name="Cullen D."/>
            <person name="Martin F."/>
            <person name="Rosso M.-N."/>
            <person name="Henrissat B."/>
            <person name="Hibbett D."/>
            <person name="Martinez A.T."/>
            <person name="Grigoriev I.V."/>
        </authorList>
    </citation>
    <scope>NUCLEOTIDE SEQUENCE</scope>
    <source>
        <strain evidence="2">ATCC 90797</strain>
    </source>
</reference>
<gene>
    <name evidence="2" type="ORF">BDN71DRAFT_1553050</name>
</gene>
<evidence type="ECO:0000313" key="2">
    <source>
        <dbReference type="EMBL" id="KAF9496282.1"/>
    </source>
</evidence>
<organism evidence="2 3">
    <name type="scientific">Pleurotus eryngii</name>
    <name type="common">Boletus of the steppes</name>
    <dbReference type="NCBI Taxonomy" id="5323"/>
    <lineage>
        <taxon>Eukaryota</taxon>
        <taxon>Fungi</taxon>
        <taxon>Dikarya</taxon>
        <taxon>Basidiomycota</taxon>
        <taxon>Agaricomycotina</taxon>
        <taxon>Agaricomycetes</taxon>
        <taxon>Agaricomycetidae</taxon>
        <taxon>Agaricales</taxon>
        <taxon>Pleurotineae</taxon>
        <taxon>Pleurotaceae</taxon>
        <taxon>Pleurotus</taxon>
    </lineage>
</organism>
<feature type="compositionally biased region" description="Basic and acidic residues" evidence="1">
    <location>
        <begin position="13"/>
        <end position="23"/>
    </location>
</feature>
<evidence type="ECO:0000256" key="1">
    <source>
        <dbReference type="SAM" id="MobiDB-lite"/>
    </source>
</evidence>
<feature type="compositionally biased region" description="Pro residues" evidence="1">
    <location>
        <begin position="458"/>
        <end position="469"/>
    </location>
</feature>
<dbReference type="PANTHER" id="PTHR40788:SF1">
    <property type="entry name" value="IPA PROTEIN"/>
    <property type="match status" value="1"/>
</dbReference>
<proteinExistence type="predicted"/>
<feature type="compositionally biased region" description="Polar residues" evidence="1">
    <location>
        <begin position="24"/>
        <end position="33"/>
    </location>
</feature>
<comment type="caution">
    <text evidence="2">The sequence shown here is derived from an EMBL/GenBank/DDBJ whole genome shotgun (WGS) entry which is preliminary data.</text>
</comment>
<dbReference type="EMBL" id="MU154554">
    <property type="protein sequence ID" value="KAF9496282.1"/>
    <property type="molecule type" value="Genomic_DNA"/>
</dbReference>
<dbReference type="Proteomes" id="UP000807025">
    <property type="component" value="Unassembled WGS sequence"/>
</dbReference>
<feature type="compositionally biased region" description="Polar residues" evidence="1">
    <location>
        <begin position="1"/>
        <end position="10"/>
    </location>
</feature>
<dbReference type="AlphaFoldDB" id="A0A9P6D9E8"/>
<feature type="compositionally biased region" description="Polar residues" evidence="1">
    <location>
        <begin position="476"/>
        <end position="489"/>
    </location>
</feature>
<feature type="compositionally biased region" description="Pro residues" evidence="1">
    <location>
        <begin position="438"/>
        <end position="450"/>
    </location>
</feature>
<keyword evidence="3" id="KW-1185">Reference proteome</keyword>
<feature type="region of interest" description="Disordered" evidence="1">
    <location>
        <begin position="435"/>
        <end position="524"/>
    </location>
</feature>
<protein>
    <submittedName>
        <fullName evidence="2">Uncharacterized protein</fullName>
    </submittedName>
</protein>
<sequence length="633" mass="71610">MSTSDPSVTVQEVPEHAPSREDGQSQSIEGENMNETARTLIGKFGKRYTDIVKQYGTFELIKDQDGNVLDIACPAQYLEESDRSGIERYHSGDHDSPRPIMTAGALARLAAAELRFYATEYDELRTDPEYLRSTVEEAARHRIELLPDEQGNAPNIGTLLSNSRFVGQLVRFTLHNTLMQLGMWAITEKYLSEIQELDDRKGRLGAPRRRHELMSHVKFVLEEQTRVVSKRVRRAVVFHTLETGFRVRVGNFPDYSGAHDVPNPAKLVEIAHTIGSGTTEGAFVRFISEDMREDEDWDVEKRHKDLFSELDREPERWETLGQYLAEQLTQLQRMMDFTDMLGHADAGQVPSDDRFKKYADALQQSEKTFTAIALERHIRSIASLEQPNTFAKVWKEIDTAFSKKYSRSPENLVGFVPFGPKWYLPDKAPVIEKRRVPLPLPPPPPPPALPTPGQTRARPPPAVRPPSPTPVKLTPYNASTSGALSTPPSTIGEDPATKGAKVKTRGTQSNSSSRQIFTRRPNTQEVPQITPAVFSVPKRAYDIFERIFKREKGQLSFADLSYALASIGFGYKEAKGSRGSFYRTSPDRNDSFLIHSPHGAKPDLHPLRLRWIAKDWESLYGWTMDWFSMRSPT</sequence>
<dbReference type="PANTHER" id="PTHR40788">
    <property type="entry name" value="CLR5 DOMAIN-CONTAINING PROTEIN-RELATED"/>
    <property type="match status" value="1"/>
</dbReference>
<accession>A0A9P6D9E8</accession>
<feature type="region of interest" description="Disordered" evidence="1">
    <location>
        <begin position="1"/>
        <end position="33"/>
    </location>
</feature>